<evidence type="ECO:0000313" key="2">
    <source>
        <dbReference type="Proteomes" id="UP001176961"/>
    </source>
</evidence>
<organism evidence="1 2">
    <name type="scientific">Cylicocyclus nassatus</name>
    <name type="common">Nematode worm</name>
    <dbReference type="NCBI Taxonomy" id="53992"/>
    <lineage>
        <taxon>Eukaryota</taxon>
        <taxon>Metazoa</taxon>
        <taxon>Ecdysozoa</taxon>
        <taxon>Nematoda</taxon>
        <taxon>Chromadorea</taxon>
        <taxon>Rhabditida</taxon>
        <taxon>Rhabditina</taxon>
        <taxon>Rhabditomorpha</taxon>
        <taxon>Strongyloidea</taxon>
        <taxon>Strongylidae</taxon>
        <taxon>Cylicocyclus</taxon>
    </lineage>
</organism>
<name>A0AA36DQU4_CYLNA</name>
<evidence type="ECO:0000313" key="1">
    <source>
        <dbReference type="EMBL" id="CAJ0590959.1"/>
    </source>
</evidence>
<comment type="caution">
    <text evidence="1">The sequence shown here is derived from an EMBL/GenBank/DDBJ whole genome shotgun (WGS) entry which is preliminary data.</text>
</comment>
<gene>
    <name evidence="1" type="ORF">CYNAS_LOCUS2942</name>
</gene>
<dbReference type="EMBL" id="CATQJL010000001">
    <property type="protein sequence ID" value="CAJ0590959.1"/>
    <property type="molecule type" value="Genomic_DNA"/>
</dbReference>
<dbReference type="AlphaFoldDB" id="A0AA36DQU4"/>
<proteinExistence type="predicted"/>
<sequence length="483" mass="55335">MTNITQIEISAFESDSDADPHLEHNDLPENYRNMTMYQRTIVYAIILQRFGFSNEEIATIEDMMAIVFGAHPPISELKDRSDIGSFPGYRKAIERIDEFRKGHIKLLLSVSLDGFRPRRISKREIWPLYLRVEGLPQSEANKYHNFLLAEAIYSRIKPADKMMEILFTRFESELASLRDAPLEVQLNRNTWNVEVRLYKGVADMAVPKGEAALAHDSDKSGDRRKINVKEMILRKRVRKKRSDEDPPRGTVQCDPSTYCDCVARGILNMGKAAALICKKRQEGTFNSAVYEGEINRATHLRLARTVEFTEKRQIDYGTATTNVDLNNCANIRRIKANPPFKQCKLKSLAAKWQPRKKDITDSPQAIQMYSMRMNRRSGRDEKLSNLPEHVEALLGFGEDVLGFGRKEIADETMDLTDSAFYNGLGSTEAERRQAFEKLRTQRSSWSGYLFAALQKALRGIRSYTFDVDLGWTPAKVSSFMHRL</sequence>
<protein>
    <submittedName>
        <fullName evidence="1">Uncharacterized protein</fullName>
    </submittedName>
</protein>
<reference evidence="1" key="1">
    <citation type="submission" date="2023-07" db="EMBL/GenBank/DDBJ databases">
        <authorList>
            <consortium name="CYATHOMIX"/>
        </authorList>
    </citation>
    <scope>NUCLEOTIDE SEQUENCE</scope>
    <source>
        <strain evidence="1">N/A</strain>
    </source>
</reference>
<dbReference type="Proteomes" id="UP001176961">
    <property type="component" value="Unassembled WGS sequence"/>
</dbReference>
<accession>A0AA36DQU4</accession>
<keyword evidence="2" id="KW-1185">Reference proteome</keyword>